<comment type="caution">
    <text evidence="1">The sequence shown here is derived from an EMBL/GenBank/DDBJ whole genome shotgun (WGS) entry which is preliminary data.</text>
</comment>
<evidence type="ECO:0000313" key="2">
    <source>
        <dbReference type="Proteomes" id="UP000314294"/>
    </source>
</evidence>
<keyword evidence="2" id="KW-1185">Reference proteome</keyword>
<dbReference type="AlphaFoldDB" id="A0A4Z2HMX3"/>
<proteinExistence type="predicted"/>
<dbReference type="Proteomes" id="UP000314294">
    <property type="component" value="Unassembled WGS sequence"/>
</dbReference>
<name>A0A4Z2HMX3_9TELE</name>
<protein>
    <submittedName>
        <fullName evidence="1">Uncharacterized protein</fullName>
    </submittedName>
</protein>
<dbReference type="EMBL" id="SRLO01000207">
    <property type="protein sequence ID" value="TNN67219.1"/>
    <property type="molecule type" value="Genomic_DNA"/>
</dbReference>
<reference evidence="1 2" key="1">
    <citation type="submission" date="2019-03" db="EMBL/GenBank/DDBJ databases">
        <title>First draft genome of Liparis tanakae, snailfish: a comprehensive survey of snailfish specific genes.</title>
        <authorList>
            <person name="Kim W."/>
            <person name="Song I."/>
            <person name="Jeong J.-H."/>
            <person name="Kim D."/>
            <person name="Kim S."/>
            <person name="Ryu S."/>
            <person name="Song J.Y."/>
            <person name="Lee S.K."/>
        </authorList>
    </citation>
    <scope>NUCLEOTIDE SEQUENCE [LARGE SCALE GENOMIC DNA]</scope>
    <source>
        <tissue evidence="1">Muscle</tissue>
    </source>
</reference>
<accession>A0A4Z2HMX3</accession>
<organism evidence="1 2">
    <name type="scientific">Liparis tanakae</name>
    <name type="common">Tanaka's snailfish</name>
    <dbReference type="NCBI Taxonomy" id="230148"/>
    <lineage>
        <taxon>Eukaryota</taxon>
        <taxon>Metazoa</taxon>
        <taxon>Chordata</taxon>
        <taxon>Craniata</taxon>
        <taxon>Vertebrata</taxon>
        <taxon>Euteleostomi</taxon>
        <taxon>Actinopterygii</taxon>
        <taxon>Neopterygii</taxon>
        <taxon>Teleostei</taxon>
        <taxon>Neoteleostei</taxon>
        <taxon>Acanthomorphata</taxon>
        <taxon>Eupercaria</taxon>
        <taxon>Perciformes</taxon>
        <taxon>Cottioidei</taxon>
        <taxon>Cottales</taxon>
        <taxon>Liparidae</taxon>
        <taxon>Liparis</taxon>
    </lineage>
</organism>
<gene>
    <name evidence="1" type="ORF">EYF80_022557</name>
</gene>
<evidence type="ECO:0000313" key="1">
    <source>
        <dbReference type="EMBL" id="TNN67219.1"/>
    </source>
</evidence>
<sequence length="60" mass="7007">MTCCWRDYQHQIGPVRKGAQEHKWQYALAFPFEDFVALAPGFITSEHKRTAGTRAARRRN</sequence>